<sequence>MDPDPMTAGTSLSTVQTADDGRALTRRVPRQPRQLLNLDHPELIITWGSDFPDKLKIRKEIPLWPFRFKLRADYSRALRAFEYGCSCKDAVFGGRIRLDAAANEFEYRKRLRLGNGMIGATIRGSYAGIWDASARIQPRVSFEYELWGGAAIWSGNAINWRHKFRAHKLSRSLGLEVAGNVELPAPAARYEWQRDDAQRLSVGQGAFRLHLDQCNVVLDL</sequence>
<protein>
    <submittedName>
        <fullName evidence="2">G11413 protein</fullName>
    </submittedName>
</protein>
<organism evidence="2 3">
    <name type="scientific">Coccomyxa viridis</name>
    <dbReference type="NCBI Taxonomy" id="1274662"/>
    <lineage>
        <taxon>Eukaryota</taxon>
        <taxon>Viridiplantae</taxon>
        <taxon>Chlorophyta</taxon>
        <taxon>core chlorophytes</taxon>
        <taxon>Trebouxiophyceae</taxon>
        <taxon>Trebouxiophyceae incertae sedis</taxon>
        <taxon>Coccomyxaceae</taxon>
        <taxon>Coccomyxa</taxon>
    </lineage>
</organism>
<feature type="compositionally biased region" description="Polar residues" evidence="1">
    <location>
        <begin position="8"/>
        <end position="17"/>
    </location>
</feature>
<dbReference type="Proteomes" id="UP001497392">
    <property type="component" value="Unassembled WGS sequence"/>
</dbReference>
<evidence type="ECO:0000313" key="3">
    <source>
        <dbReference type="Proteomes" id="UP001497392"/>
    </source>
</evidence>
<accession>A0ABP1G929</accession>
<feature type="region of interest" description="Disordered" evidence="1">
    <location>
        <begin position="1"/>
        <end position="21"/>
    </location>
</feature>
<comment type="caution">
    <text evidence="2">The sequence shown here is derived from an EMBL/GenBank/DDBJ whole genome shotgun (WGS) entry which is preliminary data.</text>
</comment>
<proteinExistence type="predicted"/>
<dbReference type="EMBL" id="CAXHTA020000018">
    <property type="protein sequence ID" value="CAL5228307.1"/>
    <property type="molecule type" value="Genomic_DNA"/>
</dbReference>
<reference evidence="2 3" key="1">
    <citation type="submission" date="2024-06" db="EMBL/GenBank/DDBJ databases">
        <authorList>
            <person name="Kraege A."/>
            <person name="Thomma B."/>
        </authorList>
    </citation>
    <scope>NUCLEOTIDE SEQUENCE [LARGE SCALE GENOMIC DNA]</scope>
</reference>
<keyword evidence="3" id="KW-1185">Reference proteome</keyword>
<gene>
    <name evidence="2" type="primary">g11413</name>
    <name evidence="2" type="ORF">VP750_LOCUS10213</name>
</gene>
<name>A0ABP1G929_9CHLO</name>
<evidence type="ECO:0000313" key="2">
    <source>
        <dbReference type="EMBL" id="CAL5228307.1"/>
    </source>
</evidence>
<evidence type="ECO:0000256" key="1">
    <source>
        <dbReference type="SAM" id="MobiDB-lite"/>
    </source>
</evidence>